<dbReference type="PANTHER" id="PTHR38122:SF1">
    <property type="entry name" value="GLYCOPROTEIN X"/>
    <property type="match status" value="1"/>
</dbReference>
<feature type="signal peptide" evidence="1">
    <location>
        <begin position="1"/>
        <end position="19"/>
    </location>
</feature>
<dbReference type="GeneID" id="19967943"/>
<keyword evidence="1" id="KW-0732">Signal</keyword>
<organism evidence="2 3">
    <name type="scientific">Cyphellophora europaea (strain CBS 101466)</name>
    <name type="common">Phialophora europaea</name>
    <dbReference type="NCBI Taxonomy" id="1220924"/>
    <lineage>
        <taxon>Eukaryota</taxon>
        <taxon>Fungi</taxon>
        <taxon>Dikarya</taxon>
        <taxon>Ascomycota</taxon>
        <taxon>Pezizomycotina</taxon>
        <taxon>Eurotiomycetes</taxon>
        <taxon>Chaetothyriomycetidae</taxon>
        <taxon>Chaetothyriales</taxon>
        <taxon>Cyphellophoraceae</taxon>
        <taxon>Cyphellophora</taxon>
    </lineage>
</organism>
<evidence type="ECO:0000313" key="2">
    <source>
        <dbReference type="EMBL" id="ETN46420.1"/>
    </source>
</evidence>
<dbReference type="STRING" id="1220924.W2SCT6"/>
<reference evidence="2 3" key="1">
    <citation type="submission" date="2013-03" db="EMBL/GenBank/DDBJ databases">
        <title>The Genome Sequence of Phialophora europaea CBS 101466.</title>
        <authorList>
            <consortium name="The Broad Institute Genomics Platform"/>
            <person name="Cuomo C."/>
            <person name="de Hoog S."/>
            <person name="Gorbushina A."/>
            <person name="Walker B."/>
            <person name="Young S.K."/>
            <person name="Zeng Q."/>
            <person name="Gargeya S."/>
            <person name="Fitzgerald M."/>
            <person name="Haas B."/>
            <person name="Abouelleil A."/>
            <person name="Allen A.W."/>
            <person name="Alvarado L."/>
            <person name="Arachchi H.M."/>
            <person name="Berlin A.M."/>
            <person name="Chapman S.B."/>
            <person name="Gainer-Dewar J."/>
            <person name="Goldberg J."/>
            <person name="Griggs A."/>
            <person name="Gujja S."/>
            <person name="Hansen M."/>
            <person name="Howarth C."/>
            <person name="Imamovic A."/>
            <person name="Ireland A."/>
            <person name="Larimer J."/>
            <person name="McCowan C."/>
            <person name="Murphy C."/>
            <person name="Pearson M."/>
            <person name="Poon T.W."/>
            <person name="Priest M."/>
            <person name="Roberts A."/>
            <person name="Saif S."/>
            <person name="Shea T."/>
            <person name="Sisk P."/>
            <person name="Sykes S."/>
            <person name="Wortman J."/>
            <person name="Nusbaum C."/>
            <person name="Birren B."/>
        </authorList>
    </citation>
    <scope>NUCLEOTIDE SEQUENCE [LARGE SCALE GENOMIC DNA]</scope>
    <source>
        <strain evidence="2 3">CBS 101466</strain>
    </source>
</reference>
<dbReference type="OrthoDB" id="5414836at2759"/>
<dbReference type="VEuPathDB" id="FungiDB:HMPREF1541_00604"/>
<dbReference type="EMBL" id="KB822711">
    <property type="protein sequence ID" value="ETN46420.1"/>
    <property type="molecule type" value="Genomic_DNA"/>
</dbReference>
<accession>W2SCT6</accession>
<dbReference type="PANTHER" id="PTHR38122">
    <property type="entry name" value="GLYCOPROTEIN X"/>
    <property type="match status" value="1"/>
</dbReference>
<dbReference type="InParanoid" id="W2SCT6"/>
<proteinExistence type="predicted"/>
<dbReference type="Proteomes" id="UP000030752">
    <property type="component" value="Unassembled WGS sequence"/>
</dbReference>
<dbReference type="RefSeq" id="XP_008711132.1">
    <property type="nucleotide sequence ID" value="XM_008712910.1"/>
</dbReference>
<evidence type="ECO:0000313" key="3">
    <source>
        <dbReference type="Proteomes" id="UP000030752"/>
    </source>
</evidence>
<gene>
    <name evidence="2" type="ORF">HMPREF1541_00604</name>
</gene>
<name>W2SCT6_CYPE1</name>
<feature type="chain" id="PRO_5004824319" evidence="1">
    <location>
        <begin position="20"/>
        <end position="351"/>
    </location>
</feature>
<dbReference type="eggNOG" id="ENOG502S2BG">
    <property type="taxonomic scope" value="Eukaryota"/>
</dbReference>
<evidence type="ECO:0000256" key="1">
    <source>
        <dbReference type="SAM" id="SignalP"/>
    </source>
</evidence>
<keyword evidence="3" id="KW-1185">Reference proteome</keyword>
<sequence length="351" mass="38207">MKASDFNIVLTALITIARAADGDNWTEVPACAPVTVVQTVKEWQDVEAKTIYLTSTDTVYKTTTETEYKTDTVAVTVTEVDTITVVDTVTAVDTITAVDTVVNTVTALETQQEYYTETQVQTDVSTITVTEEGPTVTVEPPCSTTTPPTGLVLCPSRIINPTYTPKEPLPTDYLWGCKPGYICTPKQVDCNFERNPPASSYVCAPEECKPVPGLPESANTGWPTRTDANCAWYDPAPGYFNLNPEYFGLTYDIFDIYGQPQMRGTNNPLAALLIRQSLALAPAECYGQFNYASQVGEDIGKVADRLCEPNTEFQTALSACRDCQGEYGNGSGSPDSFPALQEFVDWCSANS</sequence>
<protein>
    <submittedName>
        <fullName evidence="2">Uncharacterized protein</fullName>
    </submittedName>
</protein>
<dbReference type="HOGENOM" id="CLU_028612_0_0_1"/>
<dbReference type="AlphaFoldDB" id="W2SCT6"/>